<comment type="caution">
    <text evidence="2">The sequence shown here is derived from an EMBL/GenBank/DDBJ whole genome shotgun (WGS) entry which is preliminary data.</text>
</comment>
<feature type="domain" description="BIG2" evidence="1">
    <location>
        <begin position="598"/>
        <end position="678"/>
    </location>
</feature>
<feature type="domain" description="BIG2" evidence="1">
    <location>
        <begin position="511"/>
        <end position="591"/>
    </location>
</feature>
<gene>
    <name evidence="2" type="ORF">XE10_1455</name>
</gene>
<evidence type="ECO:0000259" key="1">
    <source>
        <dbReference type="SMART" id="SM00635"/>
    </source>
</evidence>
<organism evidence="2 3">
    <name type="scientific">Methanoculleus marisnigri</name>
    <dbReference type="NCBI Taxonomy" id="2198"/>
    <lineage>
        <taxon>Archaea</taxon>
        <taxon>Methanobacteriati</taxon>
        <taxon>Methanobacteriota</taxon>
        <taxon>Stenosarchaea group</taxon>
        <taxon>Methanomicrobia</taxon>
        <taxon>Methanomicrobiales</taxon>
        <taxon>Methanomicrobiaceae</taxon>
        <taxon>Methanoculleus</taxon>
    </lineage>
</organism>
<dbReference type="PANTHER" id="PTHR36842">
    <property type="entry name" value="PROTEIN TOLB HOMOLOG"/>
    <property type="match status" value="1"/>
</dbReference>
<dbReference type="Gene3D" id="2.120.10.30">
    <property type="entry name" value="TolB, C-terminal domain"/>
    <property type="match status" value="1"/>
</dbReference>
<dbReference type="NCBIfam" id="TIGR04275">
    <property type="entry name" value="beta_prop_Msarc"/>
    <property type="match status" value="3"/>
</dbReference>
<proteinExistence type="predicted"/>
<dbReference type="AlphaFoldDB" id="A0A101IS68"/>
<dbReference type="InterPro" id="IPR008964">
    <property type="entry name" value="Invasin/intimin_cell_adhesion"/>
</dbReference>
<dbReference type="Gene3D" id="2.60.40.1080">
    <property type="match status" value="5"/>
</dbReference>
<dbReference type="EMBL" id="LGHE01000177">
    <property type="protein sequence ID" value="KUL00353.1"/>
    <property type="molecule type" value="Genomic_DNA"/>
</dbReference>
<evidence type="ECO:0000313" key="2">
    <source>
        <dbReference type="EMBL" id="KUL00353.1"/>
    </source>
</evidence>
<dbReference type="InterPro" id="IPR003343">
    <property type="entry name" value="Big_2"/>
</dbReference>
<dbReference type="SUPFAM" id="SSF82171">
    <property type="entry name" value="DPP6 N-terminal domain-like"/>
    <property type="match status" value="1"/>
</dbReference>
<accession>A0A101IS68</accession>
<protein>
    <submittedName>
        <fullName evidence="2">Ig domain protein, group 2 domain protein</fullName>
    </submittedName>
</protein>
<sequence length="798" mass="83563">MTKHTHLALLCAVVIIGLLMPPVMAVEVAPGASQDYLLPGGNEHPDVDGNMIVWERSLLRGPKDIYSMTTSGSDIRSLTNDNASQERPSISGDYVVWQDNRSGDWDIYLYSFSENTTSRLTNDTADQWLPVIHGNYAVWYDNREGSTDIVLYDIGAGEEKALIDCNPALGTDVTRFKPTLSDEYVAWEETGAGILLYEIATGTSRAVSPSSMPQSWPSIAGDIIAWEDYRWGAAWESAIYLHSIGTGEELQLTTQSSEQVSPALTESLVAWEDKRDGLWSIYMYDLSDGVEEMSVPTTGGEQLYPAASGNTIVWQKNRGENAKLCVYTYIPGDPTQTVTEIEIEPSTAMMEIGEELKFNATCYDQDGNVTPGLKVTWSCSNTTVGLIDPGGYFNAAAAGTATITAATAGVSSTANVTVNATELILESITVAPTTATLEINGTEQFSATALDQFGNAMTGVSVAWTSSNETVGTVDENGLFTALAEGTADVTATAGGVTGSAAVTVSAEEPVLDSITVAPTTATLEINGTEQFSATALDQFGSAMTGVSVAWASGNETVGTINETGLFTALAEGTVTITATAENKSAEATVTVTAEEPVTTSITVTPLTAIATVNDTLEFTATVRDQFGGELSDVEVTWTSSNETVGTINETGTFTALAEGIAAITATADGVSGSAAITVNPEEQTEPVLTSIRVTPSGATLAIGDTQRFMVTAFDQDGTAMPDVEVTWASSDETVGTIGADGVFNALAEGTANVTATAENITGTAAVTVNATESALAMVAVSPSPQRETTSPEPQPSP</sequence>
<name>A0A101IS68_9EURY</name>
<dbReference type="PATRIC" id="fig|2198.3.peg.1387"/>
<feature type="domain" description="BIG2" evidence="1">
    <location>
        <begin position="424"/>
        <end position="504"/>
    </location>
</feature>
<evidence type="ECO:0000313" key="3">
    <source>
        <dbReference type="Proteomes" id="UP000054598"/>
    </source>
</evidence>
<dbReference type="InterPro" id="IPR027618">
    <property type="entry name" value="Beta_prop_Msarc"/>
</dbReference>
<dbReference type="Proteomes" id="UP000054598">
    <property type="component" value="Unassembled WGS sequence"/>
</dbReference>
<dbReference type="PANTHER" id="PTHR36842:SF1">
    <property type="entry name" value="PROTEIN TOLB"/>
    <property type="match status" value="1"/>
</dbReference>
<dbReference type="SUPFAM" id="SSF49373">
    <property type="entry name" value="Invasin/intimin cell-adhesion fragments"/>
    <property type="match status" value="5"/>
</dbReference>
<dbReference type="InterPro" id="IPR011042">
    <property type="entry name" value="6-blade_b-propeller_TolB-like"/>
</dbReference>
<dbReference type="Pfam" id="PF02368">
    <property type="entry name" value="Big_2"/>
    <property type="match status" value="5"/>
</dbReference>
<reference evidence="3" key="1">
    <citation type="journal article" date="2015" name="MBio">
        <title>Genome-Resolved Metagenomic Analysis Reveals Roles for Candidate Phyla and Other Microbial Community Members in Biogeochemical Transformations in Oil Reservoirs.</title>
        <authorList>
            <person name="Hu P."/>
            <person name="Tom L."/>
            <person name="Singh A."/>
            <person name="Thomas B.C."/>
            <person name="Baker B.J."/>
            <person name="Piceno Y.M."/>
            <person name="Andersen G.L."/>
            <person name="Banfield J.F."/>
        </authorList>
    </citation>
    <scope>NUCLEOTIDE SEQUENCE [LARGE SCALE GENOMIC DNA]</scope>
</reference>
<feature type="domain" description="BIG2" evidence="1">
    <location>
        <begin position="688"/>
        <end position="768"/>
    </location>
</feature>
<dbReference type="SMART" id="SM00635">
    <property type="entry name" value="BID_2"/>
    <property type="match status" value="5"/>
</dbReference>
<feature type="domain" description="BIG2" evidence="1">
    <location>
        <begin position="337"/>
        <end position="417"/>
    </location>
</feature>